<comment type="caution">
    <text evidence="1">The sequence shown here is derived from an EMBL/GenBank/DDBJ whole genome shotgun (WGS) entry which is preliminary data.</text>
</comment>
<evidence type="ECO:0000313" key="2">
    <source>
        <dbReference type="Proteomes" id="UP001065593"/>
    </source>
</evidence>
<protein>
    <recommendedName>
        <fullName evidence="3">DUF5050 domain-containing protein</fullName>
    </recommendedName>
</protein>
<gene>
    <name evidence="1" type="ORF">LYSBPC_36840</name>
</gene>
<dbReference type="Proteomes" id="UP001065593">
    <property type="component" value="Unassembled WGS sequence"/>
</dbReference>
<name>A0ABQ5NQF8_9BACI</name>
<organism evidence="1 2">
    <name type="scientific">Lysinibacillus piscis</name>
    <dbReference type="NCBI Taxonomy" id="2518931"/>
    <lineage>
        <taxon>Bacteria</taxon>
        <taxon>Bacillati</taxon>
        <taxon>Bacillota</taxon>
        <taxon>Bacilli</taxon>
        <taxon>Bacillales</taxon>
        <taxon>Bacillaceae</taxon>
        <taxon>Lysinibacillus</taxon>
    </lineage>
</organism>
<accession>A0ABQ5NQF8</accession>
<dbReference type="EMBL" id="BRZA01000012">
    <property type="protein sequence ID" value="GLC90557.1"/>
    <property type="molecule type" value="Genomic_DNA"/>
</dbReference>
<evidence type="ECO:0008006" key="3">
    <source>
        <dbReference type="Google" id="ProtNLM"/>
    </source>
</evidence>
<proteinExistence type="predicted"/>
<keyword evidence="2" id="KW-1185">Reference proteome</keyword>
<dbReference type="InterPro" id="IPR011043">
    <property type="entry name" value="Gal_Oxase/kelch_b-propeller"/>
</dbReference>
<evidence type="ECO:0000313" key="1">
    <source>
        <dbReference type="EMBL" id="GLC90557.1"/>
    </source>
</evidence>
<dbReference type="SUPFAM" id="SSF50965">
    <property type="entry name" value="Galactose oxidase, central domain"/>
    <property type="match status" value="1"/>
</dbReference>
<dbReference type="RefSeq" id="WP_264990466.1">
    <property type="nucleotide sequence ID" value="NZ_BRZA01000012.1"/>
</dbReference>
<sequence length="388" mass="44350">MKKIMIPGIILLIITSGVIYLGQPKNLFLAAEDIDGTLLKKTKAVIYLSTTAVQYNNNGISYAIFVKEDHSAQAFQMDNLELGTMAVGDNQLLLADKYTVRIVGDKMKTFQMKTSQHTGERTGYLPSQNTFFSIYNSGFDPSGSYRSDVYFGNRERIHTGTIPQYILTSGATDEAIYVLTQEFDTKTLTLKEVTLDKELTIHDITALHVESFDDSSSTTPILVDKQYYYLPLSTINIKESSENIEIYRINKQTGNQEKFPFINYENVNLASTIPYNTKNSATIYQNKLFYVDGLGDIYTFDLTTNKTSKAFQLKEPAQSSIRHNEQTYFKDGYLYVLRYSKEKKNYYYLETYSLDTGKLIDSFDIHGLDKILNSQRKEPYSYDLKVLQ</sequence>
<reference evidence="1" key="1">
    <citation type="submission" date="2022-08" db="EMBL/GenBank/DDBJ databases">
        <title>Draft genome sequence of Lysinibacillus sp. strain KH24.</title>
        <authorList>
            <person name="Kanbe H."/>
            <person name="Itoh H."/>
        </authorList>
    </citation>
    <scope>NUCLEOTIDE SEQUENCE</scope>
    <source>
        <strain evidence="1">KH24</strain>
    </source>
</reference>